<evidence type="ECO:0000313" key="1">
    <source>
        <dbReference type="EMBL" id="KUK45689.1"/>
    </source>
</evidence>
<proteinExistence type="predicted"/>
<organism evidence="1 2">
    <name type="scientific">Anaerolinea thermophila</name>
    <dbReference type="NCBI Taxonomy" id="167964"/>
    <lineage>
        <taxon>Bacteria</taxon>
        <taxon>Bacillati</taxon>
        <taxon>Chloroflexota</taxon>
        <taxon>Anaerolineae</taxon>
        <taxon>Anaerolineales</taxon>
        <taxon>Anaerolineaceae</taxon>
        <taxon>Anaerolinea</taxon>
    </lineage>
</organism>
<dbReference type="NCBIfam" id="TIGR04256">
    <property type="entry name" value="GxxExxY"/>
    <property type="match status" value="1"/>
</dbReference>
<evidence type="ECO:0000313" key="2">
    <source>
        <dbReference type="Proteomes" id="UP000064249"/>
    </source>
</evidence>
<evidence type="ECO:0008006" key="3">
    <source>
        <dbReference type="Google" id="ProtNLM"/>
    </source>
</evidence>
<reference evidence="1 2" key="1">
    <citation type="journal article" date="2015" name="MBio">
        <title>Genome-Resolved Metagenomic Analysis Reveals Roles for Candidate Phyla and Other Microbial Community Members in Biogeochemical Transformations in Oil Reservoirs.</title>
        <authorList>
            <person name="Hu P."/>
            <person name="Tom L."/>
            <person name="Singh A."/>
            <person name="Thomas B.C."/>
            <person name="Baker B.J."/>
            <person name="Piceno Y.M."/>
            <person name="Andersen G.L."/>
            <person name="Banfield J.F."/>
        </authorList>
    </citation>
    <scope>NUCLEOTIDE SEQUENCE [LARGE SCALE GENOMIC DNA]</scope>
    <source>
        <strain evidence="1">46_16</strain>
    </source>
</reference>
<accession>A0A101FWN6</accession>
<dbReference type="Pfam" id="PF13366">
    <property type="entry name" value="PDDEXK_3"/>
    <property type="match status" value="1"/>
</dbReference>
<dbReference type="Proteomes" id="UP000064249">
    <property type="component" value="Unassembled WGS sequence"/>
</dbReference>
<dbReference type="EMBL" id="LGFU01000187">
    <property type="protein sequence ID" value="KUK45689.1"/>
    <property type="molecule type" value="Genomic_DNA"/>
</dbReference>
<sequence length="136" mass="15510">MNNSGKHSHQPIPQKTELIGKQTLDAAFKVHSALGPGLLESVYEKALAYELNKQRIMVERQKRIPIKYDDQILESGFFCDLLIDNRVIVELKAFETVAPIFHAQLLTNLHLTGIRLGYLINFNTVHLKDGIKRFVN</sequence>
<gene>
    <name evidence="1" type="ORF">XD73_1438</name>
</gene>
<dbReference type="AlphaFoldDB" id="A0A101FWN6"/>
<dbReference type="InterPro" id="IPR026350">
    <property type="entry name" value="GxxExxY"/>
</dbReference>
<name>A0A101FWN6_9CHLR</name>
<protein>
    <recommendedName>
        <fullName evidence="3">GxxExxY protein</fullName>
    </recommendedName>
</protein>
<dbReference type="PATRIC" id="fig|167964.4.peg.76"/>
<comment type="caution">
    <text evidence="1">The sequence shown here is derived from an EMBL/GenBank/DDBJ whole genome shotgun (WGS) entry which is preliminary data.</text>
</comment>